<dbReference type="GO" id="GO:0031177">
    <property type="term" value="F:phosphopantetheine binding"/>
    <property type="evidence" value="ECO:0007669"/>
    <property type="project" value="TreeGrafter"/>
</dbReference>
<dbReference type="AlphaFoldDB" id="A0A941FKS9"/>
<accession>A0A941FKS9</accession>
<dbReference type="GO" id="GO:0003824">
    <property type="term" value="F:catalytic activity"/>
    <property type="evidence" value="ECO:0007669"/>
    <property type="project" value="InterPro"/>
</dbReference>
<dbReference type="EMBL" id="JAGTPW010000031">
    <property type="protein sequence ID" value="MBR8645296.1"/>
    <property type="molecule type" value="Genomic_DNA"/>
</dbReference>
<dbReference type="Gene3D" id="3.30.559.10">
    <property type="entry name" value="Chloramphenicol acetyltransferase-like domain"/>
    <property type="match status" value="1"/>
</dbReference>
<protein>
    <recommendedName>
        <fullName evidence="1">Condensation domain-containing protein</fullName>
    </recommendedName>
</protein>
<dbReference type="GO" id="GO:0008610">
    <property type="term" value="P:lipid biosynthetic process"/>
    <property type="evidence" value="ECO:0007669"/>
    <property type="project" value="UniProtKB-ARBA"/>
</dbReference>
<comment type="caution">
    <text evidence="2">The sequence shown here is derived from an EMBL/GenBank/DDBJ whole genome shotgun (WGS) entry which is preliminary data.</text>
</comment>
<proteinExistence type="predicted"/>
<dbReference type="InterPro" id="IPR023213">
    <property type="entry name" value="CAT-like_dom_sf"/>
</dbReference>
<gene>
    <name evidence="2" type="ORF">KEH51_17200</name>
</gene>
<dbReference type="GO" id="GO:0044550">
    <property type="term" value="P:secondary metabolite biosynthetic process"/>
    <property type="evidence" value="ECO:0007669"/>
    <property type="project" value="TreeGrafter"/>
</dbReference>
<evidence type="ECO:0000259" key="1">
    <source>
        <dbReference type="Pfam" id="PF00668"/>
    </source>
</evidence>
<evidence type="ECO:0000313" key="3">
    <source>
        <dbReference type="Proteomes" id="UP000680045"/>
    </source>
</evidence>
<evidence type="ECO:0000313" key="2">
    <source>
        <dbReference type="EMBL" id="MBR8645296.1"/>
    </source>
</evidence>
<dbReference type="PANTHER" id="PTHR45527">
    <property type="entry name" value="NONRIBOSOMAL PEPTIDE SYNTHETASE"/>
    <property type="match status" value="1"/>
</dbReference>
<organism evidence="2 3">
    <name type="scientific">Peribacillus frigoritolerans</name>
    <dbReference type="NCBI Taxonomy" id="450367"/>
    <lineage>
        <taxon>Bacteria</taxon>
        <taxon>Bacillati</taxon>
        <taxon>Bacillota</taxon>
        <taxon>Bacilli</taxon>
        <taxon>Bacillales</taxon>
        <taxon>Bacillaceae</taxon>
        <taxon>Peribacillus</taxon>
    </lineage>
</organism>
<dbReference type="GO" id="GO:0005737">
    <property type="term" value="C:cytoplasm"/>
    <property type="evidence" value="ECO:0007669"/>
    <property type="project" value="TreeGrafter"/>
</dbReference>
<dbReference type="GO" id="GO:0043041">
    <property type="term" value="P:amino acid activation for nonribosomal peptide biosynthetic process"/>
    <property type="evidence" value="ECO:0007669"/>
    <property type="project" value="TreeGrafter"/>
</dbReference>
<dbReference type="InterPro" id="IPR001242">
    <property type="entry name" value="Condensation_dom"/>
</dbReference>
<dbReference type="Pfam" id="PF00668">
    <property type="entry name" value="Condensation"/>
    <property type="match status" value="1"/>
</dbReference>
<dbReference type="SUPFAM" id="SSF52777">
    <property type="entry name" value="CoA-dependent acyltransferases"/>
    <property type="match status" value="1"/>
</dbReference>
<name>A0A941FKS9_9BACI</name>
<sequence>MVINDIFAAYHSITPTSSVSPSFKKYVEYMKDYTSNKELRDYWAGKLEGAWNSGSSLMGVQEGEGYIENSYLKVLDEELSESIQRFCQEYKITMNTFFLTVWLATLKEVKGMENVCCGVVTSGRNIPIQNIEAMVGPFINTVPFIKHISHEKNYMEILDEVQNEFWN</sequence>
<dbReference type="Proteomes" id="UP000680045">
    <property type="component" value="Unassembled WGS sequence"/>
</dbReference>
<dbReference type="Gene3D" id="3.30.559.30">
    <property type="entry name" value="Nonribosomal peptide synthetase, condensation domain"/>
    <property type="match status" value="1"/>
</dbReference>
<reference evidence="2" key="1">
    <citation type="submission" date="2021-04" db="EMBL/GenBank/DDBJ databases">
        <title>Whole genome sequencing of Enterococci isolates from hospitalized patients.</title>
        <authorList>
            <person name="Ogoti B.M."/>
            <person name="Onyambu F.G."/>
        </authorList>
    </citation>
    <scope>NUCLEOTIDE SEQUENCE</scope>
    <source>
        <strain evidence="2">242</strain>
    </source>
</reference>
<feature type="domain" description="Condensation" evidence="1">
    <location>
        <begin position="2"/>
        <end position="164"/>
    </location>
</feature>
<dbReference type="PANTHER" id="PTHR45527:SF1">
    <property type="entry name" value="FATTY ACID SYNTHASE"/>
    <property type="match status" value="1"/>
</dbReference>